<evidence type="ECO:0000313" key="1">
    <source>
        <dbReference type="EMBL" id="EZH73448.1"/>
    </source>
</evidence>
<gene>
    <name evidence="1" type="ORF">ATO12_16030</name>
</gene>
<reference evidence="1 2" key="1">
    <citation type="submission" date="2014-04" db="EMBL/GenBank/DDBJ databases">
        <title>Aquimarina sp. 22II-S11-z7 Genome Sequencing.</title>
        <authorList>
            <person name="Lai Q."/>
        </authorList>
    </citation>
    <scope>NUCLEOTIDE SEQUENCE [LARGE SCALE GENOMIC DNA]</scope>
    <source>
        <strain evidence="1 2">22II-S11-z7</strain>
    </source>
</reference>
<proteinExistence type="predicted"/>
<sequence length="144" mass="17227">MRTNFDVIGERTTIDIDSIKNKVDFTIPKSYLNFIKYYGYGIITEKIEYLNIVLPDKKFFENNFIEDIDLWEWESNSQKNSIQNSILVAHTFDGQHIYCTESSFIILPKFNKPVELYDFDEVIQYYINNYNMNEPITYKTHKGY</sequence>
<dbReference type="Proteomes" id="UP000023541">
    <property type="component" value="Unassembled WGS sequence"/>
</dbReference>
<comment type="caution">
    <text evidence="1">The sequence shown here is derived from an EMBL/GenBank/DDBJ whole genome shotgun (WGS) entry which is preliminary data.</text>
</comment>
<dbReference type="RefSeq" id="WP_034242149.1">
    <property type="nucleotide sequence ID" value="NZ_AQRA01000005.1"/>
</dbReference>
<dbReference type="EMBL" id="AQRA01000005">
    <property type="protein sequence ID" value="EZH73448.1"/>
    <property type="molecule type" value="Genomic_DNA"/>
</dbReference>
<name>A0A023BUG3_9FLAO</name>
<evidence type="ECO:0000313" key="2">
    <source>
        <dbReference type="Proteomes" id="UP000023541"/>
    </source>
</evidence>
<protein>
    <recommendedName>
        <fullName evidence="3">Knr4/Smi1-like domain-containing protein</fullName>
    </recommendedName>
</protein>
<dbReference type="SUPFAM" id="SSF160631">
    <property type="entry name" value="SMI1/KNR4-like"/>
    <property type="match status" value="1"/>
</dbReference>
<dbReference type="eggNOG" id="ENOG5032R8D">
    <property type="taxonomic scope" value="Bacteria"/>
</dbReference>
<evidence type="ECO:0008006" key="3">
    <source>
        <dbReference type="Google" id="ProtNLM"/>
    </source>
</evidence>
<keyword evidence="2" id="KW-1185">Reference proteome</keyword>
<dbReference type="STRING" id="1317122.ATO12_16030"/>
<dbReference type="OrthoDB" id="1415632at2"/>
<dbReference type="InterPro" id="IPR037883">
    <property type="entry name" value="Knr4/Smi1-like_sf"/>
</dbReference>
<accession>A0A023BUG3</accession>
<dbReference type="AlphaFoldDB" id="A0A023BUG3"/>
<organism evidence="1 2">
    <name type="scientific">Aquimarina atlantica</name>
    <dbReference type="NCBI Taxonomy" id="1317122"/>
    <lineage>
        <taxon>Bacteria</taxon>
        <taxon>Pseudomonadati</taxon>
        <taxon>Bacteroidota</taxon>
        <taxon>Flavobacteriia</taxon>
        <taxon>Flavobacteriales</taxon>
        <taxon>Flavobacteriaceae</taxon>
        <taxon>Aquimarina</taxon>
    </lineage>
</organism>
<dbReference type="Gene3D" id="3.40.1580.10">
    <property type="entry name" value="SMI1/KNR4-like"/>
    <property type="match status" value="1"/>
</dbReference>